<dbReference type="AlphaFoldDB" id="A0AAV4GYP6"/>
<comment type="caution">
    <text evidence="1">The sequence shown here is derived from an EMBL/GenBank/DDBJ whole genome shotgun (WGS) entry which is preliminary data.</text>
</comment>
<proteinExistence type="predicted"/>
<sequence>MRIFDIYRDITERLKTDIPSIKYFDYWNNQHLFEDNYPFPTPACFISVSSGSFSELSANVQITEINLSVYLMDIIAEDTYNAPASEKIKTYQDILEGIYNSLNGQELTSLTEITKTNFENIVEHPAVYLFKQEFSGAVVAEV</sequence>
<accession>A0AAV4GYP6</accession>
<organism evidence="1 2">
    <name type="scientific">Elysia marginata</name>
    <dbReference type="NCBI Taxonomy" id="1093978"/>
    <lineage>
        <taxon>Eukaryota</taxon>
        <taxon>Metazoa</taxon>
        <taxon>Spiralia</taxon>
        <taxon>Lophotrochozoa</taxon>
        <taxon>Mollusca</taxon>
        <taxon>Gastropoda</taxon>
        <taxon>Heterobranchia</taxon>
        <taxon>Euthyneura</taxon>
        <taxon>Panpulmonata</taxon>
        <taxon>Sacoglossa</taxon>
        <taxon>Placobranchoidea</taxon>
        <taxon>Plakobranchidae</taxon>
        <taxon>Elysia</taxon>
    </lineage>
</organism>
<name>A0AAV4GYP6_9GAST</name>
<keyword evidence="2" id="KW-1185">Reference proteome</keyword>
<evidence type="ECO:0000313" key="2">
    <source>
        <dbReference type="Proteomes" id="UP000762676"/>
    </source>
</evidence>
<dbReference type="Proteomes" id="UP000762676">
    <property type="component" value="Unassembled WGS sequence"/>
</dbReference>
<dbReference type="EMBL" id="BMAT01005280">
    <property type="protein sequence ID" value="GFR90280.1"/>
    <property type="molecule type" value="Genomic_DNA"/>
</dbReference>
<reference evidence="1 2" key="1">
    <citation type="journal article" date="2021" name="Elife">
        <title>Chloroplast acquisition without the gene transfer in kleptoplastic sea slugs, Plakobranchus ocellatus.</title>
        <authorList>
            <person name="Maeda T."/>
            <person name="Takahashi S."/>
            <person name="Yoshida T."/>
            <person name="Shimamura S."/>
            <person name="Takaki Y."/>
            <person name="Nagai Y."/>
            <person name="Toyoda A."/>
            <person name="Suzuki Y."/>
            <person name="Arimoto A."/>
            <person name="Ishii H."/>
            <person name="Satoh N."/>
            <person name="Nishiyama T."/>
            <person name="Hasebe M."/>
            <person name="Maruyama T."/>
            <person name="Minagawa J."/>
            <person name="Obokata J."/>
            <person name="Shigenobu S."/>
        </authorList>
    </citation>
    <scope>NUCLEOTIDE SEQUENCE [LARGE SCALE GENOMIC DNA]</scope>
</reference>
<evidence type="ECO:0000313" key="1">
    <source>
        <dbReference type="EMBL" id="GFR90280.1"/>
    </source>
</evidence>
<gene>
    <name evidence="1" type="ORF">ElyMa_002564000</name>
</gene>
<protein>
    <submittedName>
        <fullName evidence="1">Uncharacterized protein</fullName>
    </submittedName>
</protein>